<feature type="transmembrane region" description="Helical" evidence="8">
    <location>
        <begin position="274"/>
        <end position="292"/>
    </location>
</feature>
<organism evidence="9 10">
    <name type="scientific">Bifidobacterium callitrichos</name>
    <dbReference type="NCBI Taxonomy" id="762209"/>
    <lineage>
        <taxon>Bacteria</taxon>
        <taxon>Bacillati</taxon>
        <taxon>Actinomycetota</taxon>
        <taxon>Actinomycetes</taxon>
        <taxon>Bifidobacteriales</taxon>
        <taxon>Bifidobacteriaceae</taxon>
        <taxon>Bifidobacterium</taxon>
    </lineage>
</organism>
<evidence type="ECO:0000256" key="6">
    <source>
        <dbReference type="ARBA" id="ARBA00023065"/>
    </source>
</evidence>
<feature type="transmembrane region" description="Helical" evidence="8">
    <location>
        <begin position="118"/>
        <end position="141"/>
    </location>
</feature>
<keyword evidence="10" id="KW-1185">Reference proteome</keyword>
<dbReference type="InterPro" id="IPR003445">
    <property type="entry name" value="Cat_transpt"/>
</dbReference>
<proteinExistence type="predicted"/>
<evidence type="ECO:0000313" key="10">
    <source>
        <dbReference type="Proteomes" id="UP000240228"/>
    </source>
</evidence>
<sequence length="492" mass="53442">MSDHDFDESEANGDTSRGLSWWFSSGLSLGSAGGAGNRRSQRHEPLRERMLARPGTLTISYFGLLAFTITMLLLLPCSSRQEGSTSFHVAFFTAISALSTCGIPVVDMTEHWTIFGQAIILIAIQMGGIGVMTFASLIMIVTNQRLRVSQQLVTAHELGTSKIGETRGVLSIVLGTTVLMEFITFLVLFPPLLQLNDFQWRRTAWESLFYAVAAFNNTGFTPDAAGLHVDHWGVGLPILISAFCGTLGFPVILDLLRSFRYRIRPRFWTLNTKITLSATFIIVGVSLAWFLLDEWNNPFLFGNADVPTHLRGALSVAVAPRTSGFDLSWVPQVSETTKVYMCLIMFIGGGSSSTAGGIRVTTFALLVMTMVSTFRGRGEVNAFHRHIPDRVLKTAVSVTMSCATVVLVASIALMQVTGRSLADTLFETCSAFSLGGYTLGVADAGNTPSLYILAAVMAFGRIGPMTIAYAINKTRSEDDTVIHYPQEAVSVG</sequence>
<evidence type="ECO:0000313" key="9">
    <source>
        <dbReference type="EMBL" id="PST47487.1"/>
    </source>
</evidence>
<dbReference type="RefSeq" id="WP_107043374.1">
    <property type="nucleotide sequence ID" value="NZ_NWTX01000001.1"/>
</dbReference>
<name>A0A2T3GDD0_9BIFI</name>
<keyword evidence="5 8" id="KW-1133">Transmembrane helix</keyword>
<protein>
    <submittedName>
        <fullName evidence="9">Potassium transporter Trk</fullName>
    </submittedName>
</protein>
<dbReference type="PANTHER" id="PTHR32024:SF1">
    <property type="entry name" value="KTR SYSTEM POTASSIUM UPTAKE PROTEIN B"/>
    <property type="match status" value="1"/>
</dbReference>
<dbReference type="Proteomes" id="UP000240228">
    <property type="component" value="Unassembled WGS sequence"/>
</dbReference>
<keyword evidence="6" id="KW-0406">Ion transport</keyword>
<dbReference type="PANTHER" id="PTHR32024">
    <property type="entry name" value="TRK SYSTEM POTASSIUM UPTAKE PROTEIN TRKG-RELATED"/>
    <property type="match status" value="1"/>
</dbReference>
<feature type="transmembrane region" description="Helical" evidence="8">
    <location>
        <begin position="55"/>
        <end position="75"/>
    </location>
</feature>
<keyword evidence="4 8" id="KW-0812">Transmembrane</keyword>
<feature type="transmembrane region" description="Helical" evidence="8">
    <location>
        <begin position="232"/>
        <end position="253"/>
    </location>
</feature>
<keyword evidence="3" id="KW-1003">Cell membrane</keyword>
<reference evidence="9 10" key="2">
    <citation type="submission" date="2018-03" db="EMBL/GenBank/DDBJ databases">
        <title>The comparative genomics of Bifidobacterium callitrichos reflects dietary carbohydrate utilization within the common marmoset gut.</title>
        <authorList>
            <person name="Rani A."/>
        </authorList>
    </citation>
    <scope>NUCLEOTIDE SEQUENCE [LARGE SCALE GENOMIC DNA]</scope>
    <source>
        <strain evidence="9 10">UMA51805</strain>
    </source>
</reference>
<dbReference type="GO" id="GO:0030001">
    <property type="term" value="P:metal ion transport"/>
    <property type="evidence" value="ECO:0007669"/>
    <property type="project" value="UniProtKB-ARBA"/>
</dbReference>
<keyword evidence="2" id="KW-0813">Transport</keyword>
<dbReference type="GO" id="GO:0005886">
    <property type="term" value="C:plasma membrane"/>
    <property type="evidence" value="ECO:0007669"/>
    <property type="project" value="UniProtKB-SubCell"/>
</dbReference>
<evidence type="ECO:0000256" key="2">
    <source>
        <dbReference type="ARBA" id="ARBA00022448"/>
    </source>
</evidence>
<gene>
    <name evidence="9" type="ORF">CPA40_01350</name>
</gene>
<evidence type="ECO:0000256" key="5">
    <source>
        <dbReference type="ARBA" id="ARBA00022989"/>
    </source>
</evidence>
<dbReference type="Pfam" id="PF02386">
    <property type="entry name" value="TrkH"/>
    <property type="match status" value="1"/>
</dbReference>
<feature type="transmembrane region" description="Helical" evidence="8">
    <location>
        <begin position="87"/>
        <end position="106"/>
    </location>
</feature>
<feature type="transmembrane region" description="Helical" evidence="8">
    <location>
        <begin position="356"/>
        <end position="374"/>
    </location>
</feature>
<evidence type="ECO:0000256" key="8">
    <source>
        <dbReference type="SAM" id="Phobius"/>
    </source>
</evidence>
<dbReference type="EMBL" id="NWTX01000001">
    <property type="protein sequence ID" value="PST47487.1"/>
    <property type="molecule type" value="Genomic_DNA"/>
</dbReference>
<feature type="transmembrane region" description="Helical" evidence="8">
    <location>
        <begin position="169"/>
        <end position="193"/>
    </location>
</feature>
<comment type="subcellular location">
    <subcellularLocation>
        <location evidence="1">Cell membrane</location>
        <topology evidence="1">Multi-pass membrane protein</topology>
    </subcellularLocation>
</comment>
<accession>A0A2T3GDD0</accession>
<feature type="transmembrane region" description="Helical" evidence="8">
    <location>
        <begin position="395"/>
        <end position="416"/>
    </location>
</feature>
<evidence type="ECO:0000256" key="7">
    <source>
        <dbReference type="ARBA" id="ARBA00023136"/>
    </source>
</evidence>
<feature type="transmembrane region" description="Helical" evidence="8">
    <location>
        <begin position="450"/>
        <end position="471"/>
    </location>
</feature>
<evidence type="ECO:0000256" key="3">
    <source>
        <dbReference type="ARBA" id="ARBA00022475"/>
    </source>
</evidence>
<evidence type="ECO:0000256" key="1">
    <source>
        <dbReference type="ARBA" id="ARBA00004651"/>
    </source>
</evidence>
<dbReference type="GO" id="GO:0008324">
    <property type="term" value="F:monoatomic cation transmembrane transporter activity"/>
    <property type="evidence" value="ECO:0007669"/>
    <property type="project" value="InterPro"/>
</dbReference>
<reference evidence="10" key="1">
    <citation type="submission" date="2017-09" db="EMBL/GenBank/DDBJ databases">
        <authorList>
            <person name="Sela D.A."/>
            <person name="Albert K."/>
        </authorList>
    </citation>
    <scope>NUCLEOTIDE SEQUENCE [LARGE SCALE GENOMIC DNA]</scope>
    <source>
        <strain evidence="10">UMA51805</strain>
    </source>
</reference>
<keyword evidence="7 8" id="KW-0472">Membrane</keyword>
<evidence type="ECO:0000256" key="4">
    <source>
        <dbReference type="ARBA" id="ARBA00022692"/>
    </source>
</evidence>
<dbReference type="AlphaFoldDB" id="A0A2T3GDD0"/>
<comment type="caution">
    <text evidence="9">The sequence shown here is derived from an EMBL/GenBank/DDBJ whole genome shotgun (WGS) entry which is preliminary data.</text>
</comment>